<keyword evidence="2" id="KW-0479">Metal-binding</keyword>
<dbReference type="GO" id="GO:0005634">
    <property type="term" value="C:nucleus"/>
    <property type="evidence" value="ECO:0007669"/>
    <property type="project" value="UniProtKB-SubCell"/>
</dbReference>
<keyword evidence="4" id="KW-0862">Zinc</keyword>
<evidence type="ECO:0000313" key="10">
    <source>
        <dbReference type="EMBL" id="KKA25388.1"/>
    </source>
</evidence>
<evidence type="ECO:0000256" key="7">
    <source>
        <dbReference type="ARBA" id="ARBA00023242"/>
    </source>
</evidence>
<evidence type="ECO:0000259" key="9">
    <source>
        <dbReference type="PROSITE" id="PS51916"/>
    </source>
</evidence>
<dbReference type="RefSeq" id="XP_013332000.1">
    <property type="nucleotide sequence ID" value="XM_013476546.1"/>
</dbReference>
<feature type="compositionally biased region" description="Basic and acidic residues" evidence="8">
    <location>
        <begin position="415"/>
        <end position="426"/>
    </location>
</feature>
<feature type="region of interest" description="Disordered" evidence="8">
    <location>
        <begin position="272"/>
        <end position="477"/>
    </location>
</feature>
<dbReference type="OrthoDB" id="2289918at2759"/>
<comment type="subcellular location">
    <subcellularLocation>
        <location evidence="1">Nucleus</location>
    </subcellularLocation>
</comment>
<evidence type="ECO:0000256" key="1">
    <source>
        <dbReference type="ARBA" id="ARBA00004123"/>
    </source>
</evidence>
<dbReference type="PROSITE" id="PS51916">
    <property type="entry name" value="DEUBAD"/>
    <property type="match status" value="1"/>
</dbReference>
<feature type="compositionally biased region" description="Low complexity" evidence="8">
    <location>
        <begin position="450"/>
        <end position="464"/>
    </location>
</feature>
<dbReference type="EMBL" id="LASV01000023">
    <property type="protein sequence ID" value="KKA25388.1"/>
    <property type="molecule type" value="Genomic_DNA"/>
</dbReference>
<comment type="caution">
    <text evidence="10">The sequence shown here is derived from an EMBL/GenBank/DDBJ whole genome shotgun (WGS) entry which is preliminary data.</text>
</comment>
<keyword evidence="6" id="KW-0804">Transcription</keyword>
<evidence type="ECO:0000256" key="4">
    <source>
        <dbReference type="ARBA" id="ARBA00022833"/>
    </source>
</evidence>
<dbReference type="STRING" id="1408163.A0A0F4Z697"/>
<protein>
    <recommendedName>
        <fullName evidence="9">DEUBAD domain-containing protein</fullName>
    </recommendedName>
</protein>
<reference evidence="10 11" key="1">
    <citation type="submission" date="2015-04" db="EMBL/GenBank/DDBJ databases">
        <authorList>
            <person name="Heijne W.H."/>
            <person name="Fedorova N.D."/>
            <person name="Nierman W.C."/>
            <person name="Vollebregt A.W."/>
            <person name="Zhao Z."/>
            <person name="Wu L."/>
            <person name="Kumar M."/>
            <person name="Stam H."/>
            <person name="van den Berg M.A."/>
            <person name="Pel H.J."/>
        </authorList>
    </citation>
    <scope>NUCLEOTIDE SEQUENCE [LARGE SCALE GENOMIC DNA]</scope>
    <source>
        <strain evidence="10 11">CBS 393.64</strain>
    </source>
</reference>
<proteinExistence type="predicted"/>
<name>A0A0F4Z697_RASE3</name>
<dbReference type="AlphaFoldDB" id="A0A0F4Z697"/>
<keyword evidence="7" id="KW-0539">Nucleus</keyword>
<evidence type="ECO:0000256" key="5">
    <source>
        <dbReference type="ARBA" id="ARBA00023015"/>
    </source>
</evidence>
<organism evidence="10 11">
    <name type="scientific">Rasamsonia emersonii (strain ATCC 16479 / CBS 393.64 / IMI 116815)</name>
    <dbReference type="NCBI Taxonomy" id="1408163"/>
    <lineage>
        <taxon>Eukaryota</taxon>
        <taxon>Fungi</taxon>
        <taxon>Dikarya</taxon>
        <taxon>Ascomycota</taxon>
        <taxon>Pezizomycotina</taxon>
        <taxon>Eurotiomycetes</taxon>
        <taxon>Eurotiomycetidae</taxon>
        <taxon>Eurotiales</taxon>
        <taxon>Trichocomaceae</taxon>
        <taxon>Rasamsonia</taxon>
    </lineage>
</organism>
<feature type="compositionally biased region" description="Basic and acidic residues" evidence="8">
    <location>
        <begin position="1"/>
        <end position="12"/>
    </location>
</feature>
<feature type="compositionally biased region" description="Polar residues" evidence="8">
    <location>
        <begin position="306"/>
        <end position="321"/>
    </location>
</feature>
<feature type="domain" description="DEUBAD" evidence="9">
    <location>
        <begin position="70"/>
        <end position="190"/>
    </location>
</feature>
<dbReference type="Pfam" id="PF13919">
    <property type="entry name" value="ASXH"/>
    <property type="match status" value="1"/>
</dbReference>
<feature type="region of interest" description="Disordered" evidence="8">
    <location>
        <begin position="1"/>
        <end position="68"/>
    </location>
</feature>
<feature type="compositionally biased region" description="Basic residues" evidence="8">
    <location>
        <begin position="371"/>
        <end position="383"/>
    </location>
</feature>
<dbReference type="InterPro" id="IPR044867">
    <property type="entry name" value="DEUBAD_dom"/>
</dbReference>
<keyword evidence="3" id="KW-0863">Zinc-finger</keyword>
<evidence type="ECO:0000256" key="3">
    <source>
        <dbReference type="ARBA" id="ARBA00022771"/>
    </source>
</evidence>
<feature type="compositionally biased region" description="Basic and acidic residues" evidence="8">
    <location>
        <begin position="325"/>
        <end position="347"/>
    </location>
</feature>
<evidence type="ECO:0000313" key="11">
    <source>
        <dbReference type="Proteomes" id="UP000053958"/>
    </source>
</evidence>
<keyword evidence="5" id="KW-0805">Transcription regulation</keyword>
<dbReference type="GO" id="GO:0008270">
    <property type="term" value="F:zinc ion binding"/>
    <property type="evidence" value="ECO:0007669"/>
    <property type="project" value="UniProtKB-KW"/>
</dbReference>
<evidence type="ECO:0000256" key="6">
    <source>
        <dbReference type="ARBA" id="ARBA00023163"/>
    </source>
</evidence>
<dbReference type="Proteomes" id="UP000053958">
    <property type="component" value="Unassembled WGS sequence"/>
</dbReference>
<accession>A0A0F4Z697</accession>
<dbReference type="GeneID" id="25312620"/>
<gene>
    <name evidence="10" type="ORF">T310_0566</name>
</gene>
<evidence type="ECO:0000256" key="2">
    <source>
        <dbReference type="ARBA" id="ARBA00022723"/>
    </source>
</evidence>
<dbReference type="InterPro" id="IPR028020">
    <property type="entry name" value="ASX_DEUBAD_dom"/>
</dbReference>
<feature type="compositionally biased region" description="Basic and acidic residues" evidence="8">
    <location>
        <begin position="275"/>
        <end position="305"/>
    </location>
</feature>
<sequence>MPPKRKAVDDGRSAAPPGGVTRSLRPRISHPAESSDSGKSADAMSSKPRRTSARAAKKDPWSEEFLTTNPKSALVNADLVKVFANPKAWTCLDESEKRELLSLLPAHVHPNPDPDPDDPDAKIPPLPQEFLRYDNNWRYGVRQFQVDLEAGRYDPEWLRQAAQAMKERAEGKFDKFKEEEFEQFWGQKQKLDYGVIAGESSKVKLETLIQHGVVRVGDVWKYSRVFGKKGDAERVFVEKEAKILAIDGSNLTFAVPAGQRVFLSNTHDIIQNNDIPKKEGSDEDVSKNQTKVDSKSETEINRDVTQEASASTETNGLNNDAQALVDHDGDDSRVINLEPKPEAKEDQEIAMQEPIPEASSNAPAPEEKPVVKKRGRGRPRKRKASDLASGDITAEVAKNVSGNAPPAPPPALETVENHDSHSKSEEDVQVVGSSAPEPRNEHSTAPIEISCTTPEPSNPSSTTAAPPPEKPQQEEQEVIPRDIIIRNVAGPSALTRKILEIDGRIKDPPNGNAWKEIRCYRNNQDMGSLWEVRQAWYVRMKK</sequence>
<evidence type="ECO:0000256" key="8">
    <source>
        <dbReference type="SAM" id="MobiDB-lite"/>
    </source>
</evidence>
<keyword evidence="11" id="KW-1185">Reference proteome</keyword>